<gene>
    <name evidence="1" type="ORF">M8818_005400</name>
</gene>
<keyword evidence="2" id="KW-1185">Reference proteome</keyword>
<dbReference type="EMBL" id="JAMKPW020000033">
    <property type="protein sequence ID" value="KAK8201876.1"/>
    <property type="molecule type" value="Genomic_DNA"/>
</dbReference>
<evidence type="ECO:0000313" key="2">
    <source>
        <dbReference type="Proteomes" id="UP001320706"/>
    </source>
</evidence>
<organism evidence="1 2">
    <name type="scientific">Zalaria obscura</name>
    <dbReference type="NCBI Taxonomy" id="2024903"/>
    <lineage>
        <taxon>Eukaryota</taxon>
        <taxon>Fungi</taxon>
        <taxon>Dikarya</taxon>
        <taxon>Ascomycota</taxon>
        <taxon>Pezizomycotina</taxon>
        <taxon>Dothideomycetes</taxon>
        <taxon>Dothideomycetidae</taxon>
        <taxon>Dothideales</taxon>
        <taxon>Zalariaceae</taxon>
        <taxon>Zalaria</taxon>
    </lineage>
</organism>
<reference evidence="1" key="1">
    <citation type="submission" date="2024-02" db="EMBL/GenBank/DDBJ databases">
        <title>Metagenome Assembled Genome of Zalaria obscura JY119.</title>
        <authorList>
            <person name="Vighnesh L."/>
            <person name="Jagadeeshwari U."/>
            <person name="Venkata Ramana C."/>
            <person name="Sasikala C."/>
        </authorList>
    </citation>
    <scope>NUCLEOTIDE SEQUENCE</scope>
    <source>
        <strain evidence="1">JY119</strain>
    </source>
</reference>
<dbReference type="Proteomes" id="UP001320706">
    <property type="component" value="Unassembled WGS sequence"/>
</dbReference>
<comment type="caution">
    <text evidence="1">The sequence shown here is derived from an EMBL/GenBank/DDBJ whole genome shotgun (WGS) entry which is preliminary data.</text>
</comment>
<sequence>MLLRRPPNARIPALFRPIRPADVTTTVPRPRPFTQNHPLLLLTRTQTPRPQLPYLSQPSRFKTQGPYRRELARFLTTETRTYVREQVWLATKWTAIGWTLLGLLGISWYGWQSELVERQHPSPTEWRFMSRDGWRMGWLAMDAEKTESGVINWPIVGAEFHTLLSRLEDPNGDGAGLMKSEEGGILIPDVGKAGYDATAKSLEWRDAYFQVVMNCAKAAENMDHYVTDMTRRTLFPKDVVVGPSNPNPRPLPAGKEYAPLEENCVRSFEPPETFYMRILTGKGFDTRQRLEAALGYANWLEFEGLQDSAEQVYKWGLDIASEPLPNAADIIDSQTGVLKEQATGSVTENILRAATALATHQARTGNVSSALPVLLSVLRARGSAPISSYASPEAPSPHFEERQKAKTDIGAAVNFVRGFIRDTSYPLPATTGDEPFQRASASQPDCQDAELMLYIGEILFATSQSKSDDGLGWTKQGVEIAERGISDPRLKKSQRDQCKACMETGINNWSFMVNKLLKQERERETLPAASPGGWKSWFGGAQEVDRTRSRWEEEAKAVEEKRMKIIHEGISQQMIRHQGVPGDGGIQRFVRG</sequence>
<name>A0ACC3S7U9_9PEZI</name>
<proteinExistence type="predicted"/>
<protein>
    <submittedName>
        <fullName evidence="1">Uncharacterized protein</fullName>
    </submittedName>
</protein>
<evidence type="ECO:0000313" key="1">
    <source>
        <dbReference type="EMBL" id="KAK8201876.1"/>
    </source>
</evidence>
<accession>A0ACC3S7U9</accession>